<dbReference type="GO" id="GO:0009338">
    <property type="term" value="C:exodeoxyribonuclease V complex"/>
    <property type="evidence" value="ECO:0007669"/>
    <property type="project" value="TreeGrafter"/>
</dbReference>
<reference evidence="8 9" key="1">
    <citation type="submission" date="2018-07" db="EMBL/GenBank/DDBJ databases">
        <title>Lactobacillus curvatus genome sequence.</title>
        <authorList>
            <person name="Prechtl R."/>
        </authorList>
    </citation>
    <scope>NUCLEOTIDE SEQUENCE [LARGE SCALE GENOMIC DNA]</scope>
    <source>
        <strain evidence="8 9">TMW 1.1928</strain>
    </source>
</reference>
<feature type="domain" description="ATP-dependent RecD2 DNA helicase SH3" evidence="6">
    <location>
        <begin position="590"/>
        <end position="661"/>
    </location>
</feature>
<feature type="binding site" evidence="3">
    <location>
        <begin position="366"/>
        <end position="370"/>
    </location>
    <ligand>
        <name>ATP</name>
        <dbReference type="ChEBI" id="CHEBI:30616"/>
    </ligand>
</feature>
<dbReference type="NCBIfam" id="TIGR01448">
    <property type="entry name" value="recD_rel"/>
    <property type="match status" value="1"/>
</dbReference>
<dbReference type="Pfam" id="PF13538">
    <property type="entry name" value="UvrD_C_2"/>
    <property type="match status" value="1"/>
</dbReference>
<proteinExistence type="inferred from homology"/>
<dbReference type="GO" id="GO:0003677">
    <property type="term" value="F:DNA binding"/>
    <property type="evidence" value="ECO:0007669"/>
    <property type="project" value="UniProtKB-UniRule"/>
</dbReference>
<dbReference type="InterPro" id="IPR027417">
    <property type="entry name" value="P-loop_NTPase"/>
</dbReference>
<evidence type="ECO:0000313" key="8">
    <source>
        <dbReference type="EMBL" id="AXN36008.1"/>
    </source>
</evidence>
<dbReference type="Pfam" id="PF13245">
    <property type="entry name" value="AAA_19"/>
    <property type="match status" value="1"/>
</dbReference>
<gene>
    <name evidence="3" type="primary">recD2</name>
    <name evidence="8" type="ORF">DT351_06375</name>
</gene>
<dbReference type="InterPro" id="IPR027785">
    <property type="entry name" value="UvrD-like_helicase_C"/>
</dbReference>
<keyword evidence="1 3" id="KW-0547">Nucleotide-binding</keyword>
<dbReference type="Pfam" id="PF23139">
    <property type="entry name" value="OB_YrrC"/>
    <property type="match status" value="1"/>
</dbReference>
<evidence type="ECO:0000256" key="2">
    <source>
        <dbReference type="ARBA" id="ARBA00022840"/>
    </source>
</evidence>
<dbReference type="GO" id="GO:0017116">
    <property type="term" value="F:single-stranded DNA helicase activity"/>
    <property type="evidence" value="ECO:0007669"/>
    <property type="project" value="TreeGrafter"/>
</dbReference>
<dbReference type="AlphaFoldDB" id="A0A385AEJ8"/>
<feature type="domain" description="ATP-dependent RecD2 DNA helicase OB-fold" evidence="7">
    <location>
        <begin position="15"/>
        <end position="92"/>
    </location>
</feature>
<dbReference type="GO" id="GO:0006310">
    <property type="term" value="P:DNA recombination"/>
    <property type="evidence" value="ECO:0007669"/>
    <property type="project" value="InterPro"/>
</dbReference>
<keyword evidence="3" id="KW-0238">DNA-binding</keyword>
<dbReference type="Gene3D" id="1.10.10.2220">
    <property type="match status" value="1"/>
</dbReference>
<dbReference type="GO" id="GO:0043139">
    <property type="term" value="F:5'-3' DNA helicase activity"/>
    <property type="evidence" value="ECO:0007669"/>
    <property type="project" value="UniProtKB-UniRule"/>
</dbReference>
<dbReference type="InterPro" id="IPR055446">
    <property type="entry name" value="RecD2_N_OB"/>
</dbReference>
<comment type="catalytic activity">
    <reaction evidence="3">
        <text>ATP + H2O = ADP + phosphate + H(+)</text>
        <dbReference type="Rhea" id="RHEA:13065"/>
        <dbReference type="ChEBI" id="CHEBI:15377"/>
        <dbReference type="ChEBI" id="CHEBI:15378"/>
        <dbReference type="ChEBI" id="CHEBI:30616"/>
        <dbReference type="ChEBI" id="CHEBI:43474"/>
        <dbReference type="ChEBI" id="CHEBI:456216"/>
        <dbReference type="EC" id="5.6.2.3"/>
    </reaction>
</comment>
<dbReference type="Gene3D" id="3.40.50.300">
    <property type="entry name" value="P-loop containing nucleotide triphosphate hydrolases"/>
    <property type="match status" value="2"/>
</dbReference>
<accession>A0A385AEJ8</accession>
<dbReference type="InterPro" id="IPR050534">
    <property type="entry name" value="Coronavir_polyprotein_1ab"/>
</dbReference>
<dbReference type="CDD" id="cd17933">
    <property type="entry name" value="DEXSc_RecD-like"/>
    <property type="match status" value="1"/>
</dbReference>
<evidence type="ECO:0000256" key="3">
    <source>
        <dbReference type="HAMAP-Rule" id="MF_01488"/>
    </source>
</evidence>
<sequence>MAIVDIAKTDETKPTVTGTVQSIFYESPDNFFKILLVKVAHKTIDWHETEIVVTGSFGDIKEDERYTFYGKVITHPKYGKQFQADNYQVDQPTTKAGLVAYLSGEKFTGIGQKTAEKIVDTLGIDAIDKILEDPTALEPLGLNAKKQAQLVETLTINNGMEQIIIGLNNYGFGSSMAYNIYQTYHEDTLKIIQENPYQLVADIAGIGFKRADNLAETLGFAADSAVRVQGALMQALNELTNQAGDTYTQAKPLLAASIELMEKARNVAIDPNLVAEQLMALAHDGKVVGDENRIYPNGLFNAEWQIANHLMRIENERDQLSYPKHDLDQEIRHLEKRFKMTYDDVQQEAIKLAMTHRAFLLTGGPGTGKTTIINGIVTLYAELNGLSLDINEYKDTPFPILLAAPTGRAAKRMSETTGLPASTIHRLLGITGRENNPDVSGNKELEGGLLIIDEMSMVDTYLFRSLLRAVPSHMQVVLVGDKDQLPSVGAGQVFFDLLQSKVIPAVELQRIYRQDDQSTIIPLAHEINQGQLPADLLKPQKDRSFIQCNPYQIESVIEQVVTKAKARGFETKDIQVLAPMYKGAAGIDQLNPMIQNIMNPKLDDRKKQVSIGNVHYRIGDKVLHLVNSPEQNVFNGEIGQITGITYAKKSADKVDEITIAFDSAEVTYKRSEWHKITLAYCTSIHKAQGSEFEMVILPLVNQYQRMLKRNLLYTAVTRAKSLLILIGEPSAFQKAAQELSANRQTTLKERIQSVFNGEQLSTAIKTASVGQTEAKTIVDQPAPPSAPETAVDEQLNLVPEDDDAIQETPISYVLTPTVLTQQQVDPMIGMTGVTPYDFMPKSK</sequence>
<protein>
    <recommendedName>
        <fullName evidence="3">ATP-dependent RecD2 DNA helicase</fullName>
        <ecNumber evidence="3">5.6.2.3</ecNumber>
    </recommendedName>
    <alternativeName>
        <fullName evidence="3">DNA 5'-3' helicase subunit RecD2</fullName>
    </alternativeName>
</protein>
<dbReference type="SUPFAM" id="SSF52540">
    <property type="entry name" value="P-loop containing nucleoside triphosphate hydrolases"/>
    <property type="match status" value="1"/>
</dbReference>
<dbReference type="GO" id="GO:0016887">
    <property type="term" value="F:ATP hydrolysis activity"/>
    <property type="evidence" value="ECO:0007669"/>
    <property type="project" value="RHEA"/>
</dbReference>
<dbReference type="GO" id="GO:0005524">
    <property type="term" value="F:ATP binding"/>
    <property type="evidence" value="ECO:0007669"/>
    <property type="project" value="UniProtKB-UniRule"/>
</dbReference>
<keyword evidence="2 3" id="KW-0067">ATP-binding</keyword>
<evidence type="ECO:0000256" key="1">
    <source>
        <dbReference type="ARBA" id="ARBA00022741"/>
    </source>
</evidence>
<dbReference type="HAMAP" id="MF_01488">
    <property type="entry name" value="RecD2"/>
    <property type="match status" value="1"/>
</dbReference>
<evidence type="ECO:0000313" key="9">
    <source>
        <dbReference type="Proteomes" id="UP000257607"/>
    </source>
</evidence>
<feature type="domain" description="UvrD-like helicase C-terminal" evidence="4">
    <location>
        <begin position="678"/>
        <end position="726"/>
    </location>
</feature>
<dbReference type="PANTHER" id="PTHR43788:SF6">
    <property type="entry name" value="DNA HELICASE B"/>
    <property type="match status" value="1"/>
</dbReference>
<dbReference type="RefSeq" id="WP_116843603.1">
    <property type="nucleotide sequence ID" value="NZ_CP031003.1"/>
</dbReference>
<dbReference type="Proteomes" id="UP000257607">
    <property type="component" value="Chromosome"/>
</dbReference>
<evidence type="ECO:0000259" key="5">
    <source>
        <dbReference type="Pfam" id="PF14490"/>
    </source>
</evidence>
<keyword evidence="3 8" id="KW-0347">Helicase</keyword>
<feature type="domain" description="ATP-dependent RecD2 DNA helicase-like helix-hairpin-helix" evidence="5">
    <location>
        <begin position="157"/>
        <end position="247"/>
    </location>
</feature>
<dbReference type="EMBL" id="CP031003">
    <property type="protein sequence ID" value="AXN36008.1"/>
    <property type="molecule type" value="Genomic_DNA"/>
</dbReference>
<dbReference type="InterPro" id="IPR029493">
    <property type="entry name" value="RecD2-like_HHH"/>
</dbReference>
<name>A0A385AEJ8_LATCU</name>
<keyword evidence="3" id="KW-0378">Hydrolase</keyword>
<comment type="function">
    <text evidence="3">DNA-dependent ATPase and ATP-dependent 5'-3' DNA helicase. Has no activity on blunt DNA or DNA with 3'-overhangs, requires at least 10 bases of 5'-ssDNA for helicase activity.</text>
</comment>
<evidence type="ECO:0000259" key="4">
    <source>
        <dbReference type="Pfam" id="PF13538"/>
    </source>
</evidence>
<keyword evidence="3" id="KW-0413">Isomerase</keyword>
<evidence type="ECO:0000259" key="7">
    <source>
        <dbReference type="Pfam" id="PF23139"/>
    </source>
</evidence>
<dbReference type="CDD" id="cd18809">
    <property type="entry name" value="SF1_C_RecD"/>
    <property type="match status" value="1"/>
</dbReference>
<dbReference type="Gene3D" id="2.30.30.940">
    <property type="match status" value="1"/>
</dbReference>
<evidence type="ECO:0000259" key="6">
    <source>
        <dbReference type="Pfam" id="PF18335"/>
    </source>
</evidence>
<dbReference type="InterPro" id="IPR041451">
    <property type="entry name" value="RecD2_SH13"/>
</dbReference>
<dbReference type="EC" id="5.6.2.3" evidence="3"/>
<dbReference type="PANTHER" id="PTHR43788">
    <property type="entry name" value="DNA2/NAM7 HELICASE FAMILY MEMBER"/>
    <property type="match status" value="1"/>
</dbReference>
<dbReference type="InterPro" id="IPR006345">
    <property type="entry name" value="RecD2"/>
</dbReference>
<organism evidence="8 9">
    <name type="scientific">Latilactobacillus curvatus</name>
    <name type="common">Lactobacillus curvatus</name>
    <dbReference type="NCBI Taxonomy" id="28038"/>
    <lineage>
        <taxon>Bacteria</taxon>
        <taxon>Bacillati</taxon>
        <taxon>Bacillota</taxon>
        <taxon>Bacilli</taxon>
        <taxon>Lactobacillales</taxon>
        <taxon>Lactobacillaceae</taxon>
        <taxon>Latilactobacillus</taxon>
    </lineage>
</organism>
<dbReference type="Pfam" id="PF14490">
    <property type="entry name" value="HHH_RecD2"/>
    <property type="match status" value="1"/>
</dbReference>
<comment type="similarity">
    <text evidence="3">Belongs to the RecD family. RecD2 subfamily.</text>
</comment>
<dbReference type="Pfam" id="PF18335">
    <property type="entry name" value="SH3_13"/>
    <property type="match status" value="1"/>
</dbReference>